<proteinExistence type="predicted"/>
<name>A0A6C0E0B2_9ZZZZ</name>
<dbReference type="EMBL" id="MN739708">
    <property type="protein sequence ID" value="QHT22168.1"/>
    <property type="molecule type" value="Genomic_DNA"/>
</dbReference>
<evidence type="ECO:0000313" key="1">
    <source>
        <dbReference type="EMBL" id="QHT22168.1"/>
    </source>
</evidence>
<protein>
    <submittedName>
        <fullName evidence="1">Uncharacterized protein</fullName>
    </submittedName>
</protein>
<sequence length="41" mass="4882">MRFESNRATFSKIYIKSLENVRKIFTKQFFSKVVKAVVQVI</sequence>
<dbReference type="AlphaFoldDB" id="A0A6C0E0B2"/>
<organism evidence="1">
    <name type="scientific">viral metagenome</name>
    <dbReference type="NCBI Taxonomy" id="1070528"/>
    <lineage>
        <taxon>unclassified sequences</taxon>
        <taxon>metagenomes</taxon>
        <taxon>organismal metagenomes</taxon>
    </lineage>
</organism>
<accession>A0A6C0E0B2</accession>
<reference evidence="1" key="1">
    <citation type="journal article" date="2020" name="Nature">
        <title>Giant virus diversity and host interactions through global metagenomics.</title>
        <authorList>
            <person name="Schulz F."/>
            <person name="Roux S."/>
            <person name="Paez-Espino D."/>
            <person name="Jungbluth S."/>
            <person name="Walsh D.A."/>
            <person name="Denef V.J."/>
            <person name="McMahon K.D."/>
            <person name="Konstantinidis K.T."/>
            <person name="Eloe-Fadrosh E.A."/>
            <person name="Kyrpides N.C."/>
            <person name="Woyke T."/>
        </authorList>
    </citation>
    <scope>NUCLEOTIDE SEQUENCE</scope>
    <source>
        <strain evidence="1">GVMAG-M-3300023179-107</strain>
    </source>
</reference>